<reference evidence="3 4" key="1">
    <citation type="journal article" date="2021" name="Sci. Rep.">
        <title>The distribution of antibiotic resistance genes in chicken gut microbiota commensals.</title>
        <authorList>
            <person name="Juricova H."/>
            <person name="Matiasovicova J."/>
            <person name="Kubasova T."/>
            <person name="Cejkova D."/>
            <person name="Rychlik I."/>
        </authorList>
    </citation>
    <scope>NUCLEOTIDE SEQUENCE [LARGE SCALE GENOMIC DNA]</scope>
    <source>
        <strain evidence="3 4">An431b</strain>
    </source>
</reference>
<dbReference type="RefSeq" id="WP_205133949.1">
    <property type="nucleotide sequence ID" value="NZ_JACSNT010000010.1"/>
</dbReference>
<gene>
    <name evidence="3" type="ORF">H9X83_08920</name>
</gene>
<keyword evidence="4" id="KW-1185">Reference proteome</keyword>
<dbReference type="Gene3D" id="3.10.450.40">
    <property type="match status" value="3"/>
</dbReference>
<proteinExistence type="predicted"/>
<evidence type="ECO:0000313" key="4">
    <source>
        <dbReference type="Proteomes" id="UP000729290"/>
    </source>
</evidence>
<evidence type="ECO:0000256" key="1">
    <source>
        <dbReference type="SAM" id="SignalP"/>
    </source>
</evidence>
<dbReference type="PROSITE" id="PS51257">
    <property type="entry name" value="PROKAR_LIPOPROTEIN"/>
    <property type="match status" value="1"/>
</dbReference>
<feature type="chain" id="PRO_5046857600" evidence="1">
    <location>
        <begin position="27"/>
        <end position="265"/>
    </location>
</feature>
<evidence type="ECO:0000313" key="3">
    <source>
        <dbReference type="EMBL" id="MBM6878278.1"/>
    </source>
</evidence>
<evidence type="ECO:0000259" key="2">
    <source>
        <dbReference type="Pfam" id="PF03413"/>
    </source>
</evidence>
<dbReference type="InterPro" id="IPR025711">
    <property type="entry name" value="PepSY"/>
</dbReference>
<name>A0ABS2GCC3_9FIRM</name>
<dbReference type="Proteomes" id="UP000729290">
    <property type="component" value="Unassembled WGS sequence"/>
</dbReference>
<feature type="domain" description="PepSY" evidence="2">
    <location>
        <begin position="34"/>
        <end position="92"/>
    </location>
</feature>
<protein>
    <submittedName>
        <fullName evidence="3">PepSY domain-containing protein</fullName>
    </submittedName>
</protein>
<organism evidence="3 4">
    <name type="scientific">Anaerotignum lactatifermentans</name>
    <dbReference type="NCBI Taxonomy" id="160404"/>
    <lineage>
        <taxon>Bacteria</taxon>
        <taxon>Bacillati</taxon>
        <taxon>Bacillota</taxon>
        <taxon>Clostridia</taxon>
        <taxon>Lachnospirales</taxon>
        <taxon>Anaerotignaceae</taxon>
        <taxon>Anaerotignum</taxon>
    </lineage>
</organism>
<accession>A0ABS2GCC3</accession>
<feature type="signal peptide" evidence="1">
    <location>
        <begin position="1"/>
        <end position="26"/>
    </location>
</feature>
<dbReference type="Pfam" id="PF03413">
    <property type="entry name" value="PepSY"/>
    <property type="match status" value="3"/>
</dbReference>
<feature type="domain" description="PepSY" evidence="2">
    <location>
        <begin position="119"/>
        <end position="181"/>
    </location>
</feature>
<dbReference type="EMBL" id="JACSNV010000011">
    <property type="protein sequence ID" value="MBM6878278.1"/>
    <property type="molecule type" value="Genomic_DNA"/>
</dbReference>
<sequence>MKYRKMMLAMAAAAVLLGGCAQKSGATEEYIGTEAAKALAFQDSGVTEADAVVEKTGLDTKNGIAYYEVDFTSGGYQYEYDIDAITGVIIESQSKADDGKGAADSQTAANQTGTQAELITEEKAKEIALSHAGLSSENVTFVRAKLDRDDGRWEYEVEFYSADGKEYDYEINASTGEILSYDYDAEYYQPASTGTQKITEEEAKNIALSQVSGATAKDIYEFEADYDDGRLEYEGKIYYDNMEYEFSIDGYSGAIREWEAEAIRG</sequence>
<keyword evidence="1" id="KW-0732">Signal</keyword>
<comment type="caution">
    <text evidence="3">The sequence shown here is derived from an EMBL/GenBank/DDBJ whole genome shotgun (WGS) entry which is preliminary data.</text>
</comment>
<feature type="domain" description="PepSY" evidence="2">
    <location>
        <begin position="197"/>
        <end position="258"/>
    </location>
</feature>